<evidence type="ECO:0000256" key="1">
    <source>
        <dbReference type="ARBA" id="ARBA00006607"/>
    </source>
</evidence>
<accession>A0A6J5TWT8</accession>
<dbReference type="SUPFAM" id="SSF52029">
    <property type="entry name" value="GroEL apical domain-like"/>
    <property type="match status" value="1"/>
</dbReference>
<dbReference type="GO" id="GO:0042026">
    <property type="term" value="P:protein refolding"/>
    <property type="evidence" value="ECO:0007669"/>
    <property type="project" value="InterPro"/>
</dbReference>
<keyword evidence="2" id="KW-0143">Chaperone</keyword>
<dbReference type="InterPro" id="IPR001844">
    <property type="entry name" value="Cpn60/GroEL"/>
</dbReference>
<sequence length="145" mass="16416">MLEELVEFPCMLKWRGACNAHAIWRVTTHDRGWEGDVAVFVVEEVKKNNHSNLVVVVYWLVSHHDLDSGCADGYVTLFANDGKTLDSELEAVEGMKLDRGYISPYFITNQNNKKCRAVSSTSSPFLLDADYLQTCVCADRNRKIL</sequence>
<name>A0A6J5TWT8_PRUAR</name>
<dbReference type="Gene3D" id="3.50.7.10">
    <property type="entry name" value="GroEL"/>
    <property type="match status" value="1"/>
</dbReference>
<evidence type="ECO:0000313" key="4">
    <source>
        <dbReference type="Proteomes" id="UP000507222"/>
    </source>
</evidence>
<dbReference type="InterPro" id="IPR027409">
    <property type="entry name" value="GroEL-like_apical_dom_sf"/>
</dbReference>
<reference evidence="3 4" key="1">
    <citation type="submission" date="2020-05" db="EMBL/GenBank/DDBJ databases">
        <authorList>
            <person name="Campoy J."/>
            <person name="Schneeberger K."/>
            <person name="Spophaly S."/>
        </authorList>
    </citation>
    <scope>NUCLEOTIDE SEQUENCE [LARGE SCALE GENOMIC DNA]</scope>
    <source>
        <strain evidence="3">PruArmRojPasFocal</strain>
    </source>
</reference>
<gene>
    <name evidence="3" type="ORF">CURHAP_LOCUS12143</name>
</gene>
<evidence type="ECO:0000256" key="2">
    <source>
        <dbReference type="ARBA" id="ARBA00023186"/>
    </source>
</evidence>
<dbReference type="Proteomes" id="UP000507222">
    <property type="component" value="Unassembled WGS sequence"/>
</dbReference>
<dbReference type="EMBL" id="CAEKDK010000002">
    <property type="protein sequence ID" value="CAB4268501.1"/>
    <property type="molecule type" value="Genomic_DNA"/>
</dbReference>
<proteinExistence type="inferred from homology"/>
<dbReference type="PANTHER" id="PTHR45633">
    <property type="entry name" value="60 KDA HEAT SHOCK PROTEIN, MITOCHONDRIAL"/>
    <property type="match status" value="1"/>
</dbReference>
<protein>
    <submittedName>
        <fullName evidence="3">Uncharacterized protein</fullName>
    </submittedName>
</protein>
<comment type="similarity">
    <text evidence="1">Belongs to the chaperonin (HSP60) family.</text>
</comment>
<evidence type="ECO:0000313" key="3">
    <source>
        <dbReference type="EMBL" id="CAB4268501.1"/>
    </source>
</evidence>
<dbReference type="GO" id="GO:0140662">
    <property type="term" value="F:ATP-dependent protein folding chaperone"/>
    <property type="evidence" value="ECO:0007669"/>
    <property type="project" value="InterPro"/>
</dbReference>
<organism evidence="3 4">
    <name type="scientific">Prunus armeniaca</name>
    <name type="common">Apricot</name>
    <name type="synonym">Armeniaca vulgaris</name>
    <dbReference type="NCBI Taxonomy" id="36596"/>
    <lineage>
        <taxon>Eukaryota</taxon>
        <taxon>Viridiplantae</taxon>
        <taxon>Streptophyta</taxon>
        <taxon>Embryophyta</taxon>
        <taxon>Tracheophyta</taxon>
        <taxon>Spermatophyta</taxon>
        <taxon>Magnoliopsida</taxon>
        <taxon>eudicotyledons</taxon>
        <taxon>Gunneridae</taxon>
        <taxon>Pentapetalae</taxon>
        <taxon>rosids</taxon>
        <taxon>fabids</taxon>
        <taxon>Rosales</taxon>
        <taxon>Rosaceae</taxon>
        <taxon>Amygdaloideae</taxon>
        <taxon>Amygdaleae</taxon>
        <taxon>Prunus</taxon>
    </lineage>
</organism>
<dbReference type="AlphaFoldDB" id="A0A6J5TWT8"/>